<sequence>MEENVPNNVTKPSDPLYAARDHDKKFDPVEYLEGFYKTAKEDEAMQIVLFFLPGILYRLPEMVNDLLDLGAGPTVYIPIIARKRVKNIFTSDYAEVNRNTLQNWIENKNTFDWSNVCTWISNIEACTDKPNIMQAEAREKMRAVLEVDVHKQPVIQSVHYKTATCNEIPGQFDVVTTVFCLEYASEAIEEYSEAVKNAISLIKPGGHLIQGGVLNADEYSFGGRRFRCHHLTKAQLLENLQINSMCTDDKNDMDIIPERKTKNLTEYAMVHKNVQQARQRASTALTRHRDRWRTKIMKLTNQKTAYPAWQNFNRFTKQEKFVESVPPNEFETLIPRYSENCFLASKALDDKNFFPFKPYVKPIATNSTLTLIGSRENDVFEKLSELSFVLNSQNLVRLIGTGPLKKRSTLSSSADCRKKNHMFQELEASVQEAQKLQEEEEKNMDVSKLHNKIKLNGQLNICKNSPEKNAEFKVSPQTSPRKQKIRTPSMMQKNNPITFNVSQFVSQIKRASAEGTRGQISIEDYDGCLAPSVGIGQIQCKQKANKYRRGKIQKKRRAPKWVYFTPTTCVVRPSRSAKIQVSTVKHVQSRRRKRKAALKGYPLDFVRSVVSCFPRKRIFTKGKVKYEKATPLDISYLKTKRLKPSNARKLQKDKFSCFTACGWYRAQLRNLASRTKPVALPPYDKKKEKFDPYRRRLIPKCQYKPIPMPVDFKIPLTPKWNMPVPSNYEEIRQNYTKYMHKRHDIRIRKEYNFHWNEYIEPRQTKYQDTQFRKPELYSPVS</sequence>
<reference evidence="2" key="1">
    <citation type="submission" date="2022-11" db="UniProtKB">
        <authorList>
            <consortium name="WormBaseParasite"/>
        </authorList>
    </citation>
    <scope>IDENTIFICATION</scope>
</reference>
<dbReference type="WBParaSite" id="JU765_v2.g19306.t1">
    <property type="protein sequence ID" value="JU765_v2.g19306.t1"/>
    <property type="gene ID" value="JU765_v2.g19306"/>
</dbReference>
<protein>
    <submittedName>
        <fullName evidence="2">Uncharacterized protein</fullName>
    </submittedName>
</protein>
<evidence type="ECO:0000313" key="2">
    <source>
        <dbReference type="WBParaSite" id="JU765_v2.g19306.t1"/>
    </source>
</evidence>
<name>A0AC34QUC6_9BILA</name>
<evidence type="ECO:0000313" key="1">
    <source>
        <dbReference type="Proteomes" id="UP000887576"/>
    </source>
</evidence>
<organism evidence="1 2">
    <name type="scientific">Panagrolaimus sp. JU765</name>
    <dbReference type="NCBI Taxonomy" id="591449"/>
    <lineage>
        <taxon>Eukaryota</taxon>
        <taxon>Metazoa</taxon>
        <taxon>Ecdysozoa</taxon>
        <taxon>Nematoda</taxon>
        <taxon>Chromadorea</taxon>
        <taxon>Rhabditida</taxon>
        <taxon>Tylenchina</taxon>
        <taxon>Panagrolaimomorpha</taxon>
        <taxon>Panagrolaimoidea</taxon>
        <taxon>Panagrolaimidae</taxon>
        <taxon>Panagrolaimus</taxon>
    </lineage>
</organism>
<proteinExistence type="predicted"/>
<dbReference type="Proteomes" id="UP000887576">
    <property type="component" value="Unplaced"/>
</dbReference>
<accession>A0AC34QUC6</accession>